<dbReference type="GO" id="GO:0008270">
    <property type="term" value="F:zinc ion binding"/>
    <property type="evidence" value="ECO:0007669"/>
    <property type="project" value="InterPro"/>
</dbReference>
<comment type="similarity">
    <text evidence="1">Belongs to the N-acetylmuramoyl-L-alanine amidase 2 family.</text>
</comment>
<evidence type="ECO:0000256" key="1">
    <source>
        <dbReference type="ARBA" id="ARBA00007553"/>
    </source>
</evidence>
<accession>A0A852WZA6</accession>
<feature type="transmembrane region" description="Helical" evidence="3">
    <location>
        <begin position="295"/>
        <end position="316"/>
    </location>
</feature>
<feature type="domain" description="N-acetylmuramoyl-L-alanine amidase" evidence="4">
    <location>
        <begin position="27"/>
        <end position="190"/>
    </location>
</feature>
<name>A0A852WZA6_9MICO</name>
<dbReference type="InterPro" id="IPR006619">
    <property type="entry name" value="PGRP_domain_met/bac"/>
</dbReference>
<dbReference type="CDD" id="cd06583">
    <property type="entry name" value="PGRP"/>
    <property type="match status" value="1"/>
</dbReference>
<dbReference type="InterPro" id="IPR036505">
    <property type="entry name" value="Amidase/PGRP_sf"/>
</dbReference>
<dbReference type="SMART" id="SM00701">
    <property type="entry name" value="PGRP"/>
    <property type="match status" value="1"/>
</dbReference>
<feature type="region of interest" description="Disordered" evidence="2">
    <location>
        <begin position="1"/>
        <end position="26"/>
    </location>
</feature>
<dbReference type="SUPFAM" id="SSF55846">
    <property type="entry name" value="N-acetylmuramoyl-L-alanine amidase-like"/>
    <property type="match status" value="1"/>
</dbReference>
<sequence length="325" mass="33074">MSRRTTAVAGRAQAPQVRPRTDWGADLPPTGALRAEEDVRFLLVHHTATPNVPASASVDQLRSFYRHHTGTKGWPDLAYNFLVDVGGQVWEGRQGSLAAPVRGDATGGSQGHAELCCFIGDLSSTRPTPAAVTAMTGLLAWLAERDGIDLGEGSTVRFTSRGSDRWPAGTAVTTEPVAGHRDMSLTTCPGDVGYGLVAAELLPGARRLQGAGGPTAGASSASSRSSSTPSSAPSTTKTSSTTQGSATGTPSSSTRPGGGTSDQQGRSRSGASAARPTAGSSTGVEAVGGTGDDDLARAAIAGGGTLLVGGLSWVLARRLARERQR</sequence>
<dbReference type="Gene3D" id="3.40.80.10">
    <property type="entry name" value="Peptidoglycan recognition protein-like"/>
    <property type="match status" value="1"/>
</dbReference>
<dbReference type="GO" id="GO:0008745">
    <property type="term" value="F:N-acetylmuramoyl-L-alanine amidase activity"/>
    <property type="evidence" value="ECO:0007669"/>
    <property type="project" value="InterPro"/>
</dbReference>
<evidence type="ECO:0000313" key="6">
    <source>
        <dbReference type="EMBL" id="NYG35587.1"/>
    </source>
</evidence>
<dbReference type="AlphaFoldDB" id="A0A852WZA6"/>
<keyword evidence="7" id="KW-1185">Reference proteome</keyword>
<feature type="region of interest" description="Disordered" evidence="2">
    <location>
        <begin position="208"/>
        <end position="286"/>
    </location>
</feature>
<protein>
    <recommendedName>
        <fullName evidence="8">N-acetylmuramoyl-L-alanine amidase</fullName>
    </recommendedName>
</protein>
<evidence type="ECO:0000256" key="2">
    <source>
        <dbReference type="SAM" id="MobiDB-lite"/>
    </source>
</evidence>
<keyword evidence="3" id="KW-1133">Transmembrane helix</keyword>
<keyword evidence="3" id="KW-0812">Transmembrane</keyword>
<feature type="compositionally biased region" description="Low complexity" evidence="2">
    <location>
        <begin position="216"/>
        <end position="255"/>
    </location>
</feature>
<dbReference type="PANTHER" id="PTHR11022">
    <property type="entry name" value="PEPTIDOGLYCAN RECOGNITION PROTEIN"/>
    <property type="match status" value="1"/>
</dbReference>
<evidence type="ECO:0000259" key="4">
    <source>
        <dbReference type="SMART" id="SM00644"/>
    </source>
</evidence>
<proteinExistence type="inferred from homology"/>
<dbReference type="InterPro" id="IPR015510">
    <property type="entry name" value="PGRP"/>
</dbReference>
<organism evidence="6 7">
    <name type="scientific">Janibacter alkaliphilus</name>
    <dbReference type="NCBI Taxonomy" id="1069963"/>
    <lineage>
        <taxon>Bacteria</taxon>
        <taxon>Bacillati</taxon>
        <taxon>Actinomycetota</taxon>
        <taxon>Actinomycetes</taxon>
        <taxon>Micrococcales</taxon>
        <taxon>Intrasporangiaceae</taxon>
        <taxon>Janibacter</taxon>
    </lineage>
</organism>
<gene>
    <name evidence="6" type="ORF">BJY28_000056</name>
</gene>
<dbReference type="Proteomes" id="UP000592181">
    <property type="component" value="Unassembled WGS sequence"/>
</dbReference>
<evidence type="ECO:0000313" key="7">
    <source>
        <dbReference type="Proteomes" id="UP000592181"/>
    </source>
</evidence>
<dbReference type="InterPro" id="IPR002502">
    <property type="entry name" value="Amidase_domain"/>
</dbReference>
<feature type="domain" description="Peptidoglycan recognition protein family" evidence="5">
    <location>
        <begin position="15"/>
        <end position="156"/>
    </location>
</feature>
<dbReference type="GO" id="GO:0009253">
    <property type="term" value="P:peptidoglycan catabolic process"/>
    <property type="evidence" value="ECO:0007669"/>
    <property type="project" value="InterPro"/>
</dbReference>
<dbReference type="SMART" id="SM00644">
    <property type="entry name" value="Ami_2"/>
    <property type="match status" value="1"/>
</dbReference>
<dbReference type="PANTHER" id="PTHR11022:SF41">
    <property type="entry name" value="PEPTIDOGLYCAN-RECOGNITION PROTEIN LC-RELATED"/>
    <property type="match status" value="1"/>
</dbReference>
<keyword evidence="3" id="KW-0472">Membrane</keyword>
<evidence type="ECO:0000256" key="3">
    <source>
        <dbReference type="SAM" id="Phobius"/>
    </source>
</evidence>
<evidence type="ECO:0000259" key="5">
    <source>
        <dbReference type="SMART" id="SM00701"/>
    </source>
</evidence>
<dbReference type="EMBL" id="JACBZX010000001">
    <property type="protein sequence ID" value="NYG35587.1"/>
    <property type="molecule type" value="Genomic_DNA"/>
</dbReference>
<evidence type="ECO:0008006" key="8">
    <source>
        <dbReference type="Google" id="ProtNLM"/>
    </source>
</evidence>
<dbReference type="RefSeq" id="WP_179461237.1">
    <property type="nucleotide sequence ID" value="NZ_JACBZX010000001.1"/>
</dbReference>
<reference evidence="6 7" key="1">
    <citation type="submission" date="2020-07" db="EMBL/GenBank/DDBJ databases">
        <title>Sequencing the genomes of 1000 actinobacteria strains.</title>
        <authorList>
            <person name="Klenk H.-P."/>
        </authorList>
    </citation>
    <scope>NUCLEOTIDE SEQUENCE [LARGE SCALE GENOMIC DNA]</scope>
    <source>
        <strain evidence="6 7">DSM 24723</strain>
    </source>
</reference>
<dbReference type="Pfam" id="PF01510">
    <property type="entry name" value="Amidase_2"/>
    <property type="match status" value="1"/>
</dbReference>
<comment type="caution">
    <text evidence="6">The sequence shown here is derived from an EMBL/GenBank/DDBJ whole genome shotgun (WGS) entry which is preliminary data.</text>
</comment>